<organism evidence="1 2">
    <name type="scientific">Fasciolopsis buskii</name>
    <dbReference type="NCBI Taxonomy" id="27845"/>
    <lineage>
        <taxon>Eukaryota</taxon>
        <taxon>Metazoa</taxon>
        <taxon>Spiralia</taxon>
        <taxon>Lophotrochozoa</taxon>
        <taxon>Platyhelminthes</taxon>
        <taxon>Trematoda</taxon>
        <taxon>Digenea</taxon>
        <taxon>Plagiorchiida</taxon>
        <taxon>Echinostomata</taxon>
        <taxon>Echinostomatoidea</taxon>
        <taxon>Fasciolidae</taxon>
        <taxon>Fasciolopsis</taxon>
    </lineage>
</organism>
<comment type="caution">
    <text evidence="1">The sequence shown here is derived from an EMBL/GenBank/DDBJ whole genome shotgun (WGS) entry which is preliminary data.</text>
</comment>
<dbReference type="OrthoDB" id="10426104at2759"/>
<dbReference type="EMBL" id="LUCM01000900">
    <property type="protein sequence ID" value="KAA0199820.1"/>
    <property type="molecule type" value="Genomic_DNA"/>
</dbReference>
<gene>
    <name evidence="1" type="ORF">FBUS_01885</name>
</gene>
<proteinExistence type="predicted"/>
<reference evidence="1" key="1">
    <citation type="submission" date="2019-05" db="EMBL/GenBank/DDBJ databases">
        <title>Annotation for the trematode Fasciolopsis buski.</title>
        <authorList>
            <person name="Choi Y.-J."/>
        </authorList>
    </citation>
    <scope>NUCLEOTIDE SEQUENCE</scope>
    <source>
        <strain evidence="1">HT</strain>
        <tissue evidence="1">Whole worm</tissue>
    </source>
</reference>
<evidence type="ECO:0000313" key="2">
    <source>
        <dbReference type="Proteomes" id="UP000728185"/>
    </source>
</evidence>
<dbReference type="Proteomes" id="UP000728185">
    <property type="component" value="Unassembled WGS sequence"/>
</dbReference>
<protein>
    <submittedName>
        <fullName evidence="1">Uncharacterized protein</fullName>
    </submittedName>
</protein>
<evidence type="ECO:0000313" key="1">
    <source>
        <dbReference type="EMBL" id="KAA0199820.1"/>
    </source>
</evidence>
<dbReference type="AlphaFoldDB" id="A0A8E0VPQ4"/>
<accession>A0A8E0VPQ4</accession>
<sequence>MLNDTHYDFHIPPRIIIVKGKQIDALMRILSPRPDWYAIREEGGLFHRPHVTGSDGFTQTEPLWDRSKGPNWDSGLEWTDRISLPLSVLDGDQSTVGFKPVEHFIPQKRDDLGW</sequence>
<name>A0A8E0VPQ4_9TREM</name>
<keyword evidence="2" id="KW-1185">Reference proteome</keyword>